<reference evidence="1 2" key="1">
    <citation type="submission" date="2018-08" db="EMBL/GenBank/DDBJ databases">
        <title>Genomic Encyclopedia of Type Strains, Phase IV (KMG-IV): sequencing the most valuable type-strain genomes for metagenomic binning, comparative biology and taxonomic classification.</title>
        <authorList>
            <person name="Goeker M."/>
        </authorList>
    </citation>
    <scope>NUCLEOTIDE SEQUENCE [LARGE SCALE GENOMIC DNA]</scope>
    <source>
        <strain evidence="1 2">DSM 18841</strain>
    </source>
</reference>
<sequence>MGKLLLRKTSKGLSTLLSVLAEFGKGAGYALRH</sequence>
<keyword evidence="2" id="KW-1185">Reference proteome</keyword>
<proteinExistence type="predicted"/>
<accession>A0A3E0ICS0</accession>
<evidence type="ECO:0000313" key="1">
    <source>
        <dbReference type="EMBL" id="REH56373.1"/>
    </source>
</evidence>
<dbReference type="EMBL" id="QUNS01000001">
    <property type="protein sequence ID" value="REH56373.1"/>
    <property type="molecule type" value="Genomic_DNA"/>
</dbReference>
<dbReference type="AlphaFoldDB" id="A0A3E0ICS0"/>
<name>A0A3E0ICS0_9FLAO</name>
<gene>
    <name evidence="1" type="ORF">C7448_101411</name>
</gene>
<dbReference type="Proteomes" id="UP000256884">
    <property type="component" value="Unassembled WGS sequence"/>
</dbReference>
<protein>
    <submittedName>
        <fullName evidence="1">Uncharacterized protein</fullName>
    </submittedName>
</protein>
<organism evidence="1 2">
    <name type="scientific">Tenacibaculum gallaicum</name>
    <dbReference type="NCBI Taxonomy" id="561505"/>
    <lineage>
        <taxon>Bacteria</taxon>
        <taxon>Pseudomonadati</taxon>
        <taxon>Bacteroidota</taxon>
        <taxon>Flavobacteriia</taxon>
        <taxon>Flavobacteriales</taxon>
        <taxon>Flavobacteriaceae</taxon>
        <taxon>Tenacibaculum</taxon>
    </lineage>
</organism>
<evidence type="ECO:0000313" key="2">
    <source>
        <dbReference type="Proteomes" id="UP000256884"/>
    </source>
</evidence>
<comment type="caution">
    <text evidence="1">The sequence shown here is derived from an EMBL/GenBank/DDBJ whole genome shotgun (WGS) entry which is preliminary data.</text>
</comment>